<evidence type="ECO:0000256" key="3">
    <source>
        <dbReference type="ARBA" id="ARBA00022448"/>
    </source>
</evidence>
<comment type="caution">
    <text evidence="10">The sequence shown here is derived from an EMBL/GenBank/DDBJ whole genome shotgun (WGS) entry which is preliminary data.</text>
</comment>
<keyword evidence="11" id="KW-1185">Reference proteome</keyword>
<evidence type="ECO:0000313" key="11">
    <source>
        <dbReference type="Proteomes" id="UP000249646"/>
    </source>
</evidence>
<keyword evidence="3" id="KW-0813">Transport</keyword>
<evidence type="ECO:0000256" key="5">
    <source>
        <dbReference type="ARBA" id="ARBA00022741"/>
    </source>
</evidence>
<dbReference type="InterPro" id="IPR030947">
    <property type="entry name" value="EcfA_1"/>
</dbReference>
<evidence type="ECO:0000256" key="2">
    <source>
        <dbReference type="ARBA" id="ARBA00005417"/>
    </source>
</evidence>
<dbReference type="Proteomes" id="UP000249646">
    <property type="component" value="Unassembled WGS sequence"/>
</dbReference>
<accession>A0A2W7GUI6</accession>
<evidence type="ECO:0000256" key="1">
    <source>
        <dbReference type="ARBA" id="ARBA00004236"/>
    </source>
</evidence>
<keyword evidence="7" id="KW-1278">Translocase</keyword>
<dbReference type="Pfam" id="PF00005">
    <property type="entry name" value="ABC_tran"/>
    <property type="match status" value="1"/>
</dbReference>
<dbReference type="InterPro" id="IPR015856">
    <property type="entry name" value="ABC_transpr_CbiO/EcfA_su"/>
</dbReference>
<dbReference type="PROSITE" id="PS50893">
    <property type="entry name" value="ABC_TRANSPORTER_2"/>
    <property type="match status" value="1"/>
</dbReference>
<dbReference type="OrthoDB" id="9784332at2"/>
<dbReference type="PROSITE" id="PS00211">
    <property type="entry name" value="ABC_TRANSPORTER_1"/>
    <property type="match status" value="1"/>
</dbReference>
<dbReference type="NCBIfam" id="NF010167">
    <property type="entry name" value="PRK13648.1"/>
    <property type="match status" value="1"/>
</dbReference>
<feature type="domain" description="ABC transporter" evidence="9">
    <location>
        <begin position="2"/>
        <end position="236"/>
    </location>
</feature>
<comment type="similarity">
    <text evidence="2">Belongs to the ABC transporter superfamily.</text>
</comment>
<dbReference type="GO" id="GO:0043190">
    <property type="term" value="C:ATP-binding cassette (ABC) transporter complex"/>
    <property type="evidence" value="ECO:0007669"/>
    <property type="project" value="TreeGrafter"/>
</dbReference>
<keyword evidence="6 10" id="KW-0067">ATP-binding</keyword>
<dbReference type="PANTHER" id="PTHR43553:SF24">
    <property type="entry name" value="ENERGY-COUPLING FACTOR TRANSPORTER ATP-BINDING PROTEIN ECFA1"/>
    <property type="match status" value="1"/>
</dbReference>
<dbReference type="PANTHER" id="PTHR43553">
    <property type="entry name" value="HEAVY METAL TRANSPORTER"/>
    <property type="match status" value="1"/>
</dbReference>
<dbReference type="InterPro" id="IPR027417">
    <property type="entry name" value="P-loop_NTPase"/>
</dbReference>
<evidence type="ECO:0000259" key="9">
    <source>
        <dbReference type="PROSITE" id="PS50893"/>
    </source>
</evidence>
<dbReference type="EMBL" id="QKUB01000002">
    <property type="protein sequence ID" value="PZW01403.1"/>
    <property type="molecule type" value="Genomic_DNA"/>
</dbReference>
<reference evidence="10 11" key="1">
    <citation type="submission" date="2018-06" db="EMBL/GenBank/DDBJ databases">
        <title>Genomic Encyclopedia of Archaeal and Bacterial Type Strains, Phase II (KMG-II): from individual species to whole genera.</title>
        <authorList>
            <person name="Goeker M."/>
        </authorList>
    </citation>
    <scope>NUCLEOTIDE SEQUENCE [LARGE SCALE GENOMIC DNA]</scope>
    <source>
        <strain evidence="10 11">ATCC 51348</strain>
    </source>
</reference>
<dbReference type="SMART" id="SM00382">
    <property type="entry name" value="AAA"/>
    <property type="match status" value="1"/>
</dbReference>
<dbReference type="InterPro" id="IPR003593">
    <property type="entry name" value="AAA+_ATPase"/>
</dbReference>
<organism evidence="10 11">
    <name type="scientific">Metamycoplasma auris</name>
    <dbReference type="NCBI Taxonomy" id="51363"/>
    <lineage>
        <taxon>Bacteria</taxon>
        <taxon>Bacillati</taxon>
        <taxon>Mycoplasmatota</taxon>
        <taxon>Mycoplasmoidales</taxon>
        <taxon>Metamycoplasmataceae</taxon>
        <taxon>Metamycoplasma</taxon>
    </lineage>
</organism>
<dbReference type="Gene3D" id="3.40.50.300">
    <property type="entry name" value="P-loop containing nucleotide triphosphate hydrolases"/>
    <property type="match status" value="1"/>
</dbReference>
<evidence type="ECO:0000256" key="7">
    <source>
        <dbReference type="ARBA" id="ARBA00022967"/>
    </source>
</evidence>
<sequence length="269" mass="30239">MIEIKNLNYRYPGSKKFALENINLSIEDGQYIAILGHNGSGKSTFSKLIAAIYKATSGKILIDGLEINSENLSEIRKRIGIVYQNPDNQFIGSTVEDDIAFGLENKRVPREQMRDIIEKYASQVGMRNFLDHEPQNLSGGQKQRVAIASILALNPKIIILDEITSMLDPRGRSEIYKIIHELHKSTNKTIISITHDMDEALLADKLIVFSKGNVIAQGKPIEILNNKEIIEIAKIDSPFIYKLSEMIEGIEPTYDGSKLLEILCQLKLK</sequence>
<dbReference type="NCBIfam" id="TIGR04520">
    <property type="entry name" value="ECF_ATPase_1"/>
    <property type="match status" value="1"/>
</dbReference>
<evidence type="ECO:0000256" key="8">
    <source>
        <dbReference type="ARBA" id="ARBA00023136"/>
    </source>
</evidence>
<comment type="subcellular location">
    <subcellularLocation>
        <location evidence="1">Cell membrane</location>
    </subcellularLocation>
</comment>
<dbReference type="GO" id="GO:0005524">
    <property type="term" value="F:ATP binding"/>
    <property type="evidence" value="ECO:0007669"/>
    <property type="project" value="UniProtKB-KW"/>
</dbReference>
<gene>
    <name evidence="10" type="ORF">BCF89_10224</name>
</gene>
<keyword evidence="4" id="KW-1003">Cell membrane</keyword>
<dbReference type="AlphaFoldDB" id="A0A2W7GUI6"/>
<keyword evidence="8" id="KW-0472">Membrane</keyword>
<dbReference type="FunFam" id="3.40.50.300:FF:000224">
    <property type="entry name" value="Energy-coupling factor transporter ATP-binding protein EcfA"/>
    <property type="match status" value="1"/>
</dbReference>
<dbReference type="InterPro" id="IPR017871">
    <property type="entry name" value="ABC_transporter-like_CS"/>
</dbReference>
<dbReference type="RefSeq" id="WP_111518170.1">
    <property type="nucleotide sequence ID" value="NZ_QKUB01000002.1"/>
</dbReference>
<evidence type="ECO:0000256" key="6">
    <source>
        <dbReference type="ARBA" id="ARBA00022840"/>
    </source>
</evidence>
<keyword evidence="5" id="KW-0547">Nucleotide-binding</keyword>
<dbReference type="CDD" id="cd03225">
    <property type="entry name" value="ABC_cobalt_CbiO_domain1"/>
    <property type="match status" value="1"/>
</dbReference>
<dbReference type="InterPro" id="IPR050095">
    <property type="entry name" value="ECF_ABC_transporter_ATP-bd"/>
</dbReference>
<protein>
    <submittedName>
        <fullName evidence="10">Energy-coupling factor transport system ATP-binding protein</fullName>
    </submittedName>
</protein>
<dbReference type="SUPFAM" id="SSF52540">
    <property type="entry name" value="P-loop containing nucleoside triphosphate hydrolases"/>
    <property type="match status" value="1"/>
</dbReference>
<name>A0A2W7GUI6_9BACT</name>
<dbReference type="GO" id="GO:0016887">
    <property type="term" value="F:ATP hydrolysis activity"/>
    <property type="evidence" value="ECO:0007669"/>
    <property type="project" value="InterPro"/>
</dbReference>
<dbReference type="GO" id="GO:0042626">
    <property type="term" value="F:ATPase-coupled transmembrane transporter activity"/>
    <property type="evidence" value="ECO:0007669"/>
    <property type="project" value="TreeGrafter"/>
</dbReference>
<evidence type="ECO:0000256" key="4">
    <source>
        <dbReference type="ARBA" id="ARBA00022475"/>
    </source>
</evidence>
<evidence type="ECO:0000313" key="10">
    <source>
        <dbReference type="EMBL" id="PZW01403.1"/>
    </source>
</evidence>
<dbReference type="InterPro" id="IPR003439">
    <property type="entry name" value="ABC_transporter-like_ATP-bd"/>
</dbReference>
<proteinExistence type="inferred from homology"/>